<dbReference type="InterPro" id="IPR016137">
    <property type="entry name" value="RGS"/>
</dbReference>
<dbReference type="PROSITE" id="PS50132">
    <property type="entry name" value="RGS"/>
    <property type="match status" value="1"/>
</dbReference>
<dbReference type="InterPro" id="IPR036305">
    <property type="entry name" value="RGS_sf"/>
</dbReference>
<dbReference type="PRINTS" id="PR01301">
    <property type="entry name" value="RGSPROTEIN"/>
</dbReference>
<gene>
    <name evidence="5" type="primary">rgs11</name>
</gene>
<feature type="domain" description="RGS" evidence="3">
    <location>
        <begin position="292"/>
        <end position="407"/>
    </location>
</feature>
<dbReference type="Gene3D" id="1.10.1240.60">
    <property type="match status" value="1"/>
</dbReference>
<dbReference type="Gene3D" id="1.10.167.10">
    <property type="entry name" value="Regulator of G-protein Signalling 4, domain 2"/>
    <property type="match status" value="1"/>
</dbReference>
<dbReference type="GO" id="GO:0007186">
    <property type="term" value="P:G protein-coupled receptor signaling pathway"/>
    <property type="evidence" value="ECO:0007669"/>
    <property type="project" value="InterPro"/>
</dbReference>
<evidence type="ECO:0000259" key="3">
    <source>
        <dbReference type="PROSITE" id="PS50132"/>
    </source>
</evidence>
<dbReference type="GO" id="GO:0043005">
    <property type="term" value="C:neuron projection"/>
    <property type="evidence" value="ECO:0007669"/>
    <property type="project" value="TreeGrafter"/>
</dbReference>
<dbReference type="GO" id="GO:0008277">
    <property type="term" value="P:regulation of G protein-coupled receptor signaling pathway"/>
    <property type="evidence" value="ECO:0007669"/>
    <property type="project" value="InterPro"/>
</dbReference>
<sequence>MTINTLAKGGWHREQMTCFRKMEKVIVAMQDPDMGMKMRNQRLLITVIPHAMTGRDIIDWLIQKYSICEEEALHLGGMLVRYGYIYPLKEPRSLVLRADESPYRFQTPYFWTSTRWPASELDYAIYLAKKNIRKQGELMEYEKERYSLLHKRINHTWDFVVMQAREQLRASKQRRKADRIVLECQEQAYWLINRPPVCLLHYSALLSLCVCIWLPCFQIEICRRALGRNRVKSSICLEGFVKYSEQYQNHDPIMQGCLPSNPWISDDTAHWTMNTDIVPTPTRLRVERWSFSFMELLNDSIGRREFMTYLEKEFSAENLCFWQACEEIRHGESSKIIEKVEEVYKNFLAPGAARWVNIDSKTMDKTLEGIKRPHRFVMDDAQMHIYFLMKKDSYPRYLKSDLYKNMLAKAIVPQETKKSVFPFMRRQRHSSPSPAQAITQATEEDGRAKGAGTPAVDSRQRSFKC</sequence>
<dbReference type="OMA" id="WISDEAS"/>
<accession>A0A665UXQ8</accession>
<dbReference type="AlphaFoldDB" id="A0A665UXQ8"/>
<dbReference type="InterPro" id="IPR047017">
    <property type="entry name" value="RGS6/7/9/11_DHEX_sf"/>
</dbReference>
<dbReference type="PANTHER" id="PTHR45746:SF3">
    <property type="entry name" value="REGULATOR OF G-PROTEIN SIGNALING 11"/>
    <property type="match status" value="1"/>
</dbReference>
<keyword evidence="1" id="KW-0734">Signal transduction inhibitor</keyword>
<dbReference type="InterPro" id="IPR044926">
    <property type="entry name" value="RGS_subdomain_2"/>
</dbReference>
<reference evidence="5" key="3">
    <citation type="submission" date="2025-09" db="UniProtKB">
        <authorList>
            <consortium name="Ensembl"/>
        </authorList>
    </citation>
    <scope>IDENTIFICATION</scope>
</reference>
<dbReference type="InterPro" id="IPR036390">
    <property type="entry name" value="WH_DNA-bd_sf"/>
</dbReference>
<dbReference type="GO" id="GO:0005737">
    <property type="term" value="C:cytoplasm"/>
    <property type="evidence" value="ECO:0007669"/>
    <property type="project" value="TreeGrafter"/>
</dbReference>
<dbReference type="SMART" id="SM00224">
    <property type="entry name" value="GGL"/>
    <property type="match status" value="1"/>
</dbReference>
<reference evidence="5" key="2">
    <citation type="submission" date="2025-08" db="UniProtKB">
        <authorList>
            <consortium name="Ensembl"/>
        </authorList>
    </citation>
    <scope>IDENTIFICATION</scope>
</reference>
<dbReference type="SMART" id="SM00049">
    <property type="entry name" value="DEP"/>
    <property type="match status" value="1"/>
</dbReference>
<dbReference type="Ensembl" id="ENSENLT00000024864.1">
    <property type="protein sequence ID" value="ENSENLP00000024079.1"/>
    <property type="gene ID" value="ENSENLG00000010791.1"/>
</dbReference>
<dbReference type="Gene3D" id="1.10.10.10">
    <property type="entry name" value="Winged helix-like DNA-binding domain superfamily/Winged helix DNA-binding domain"/>
    <property type="match status" value="1"/>
</dbReference>
<feature type="domain" description="DEP" evidence="4">
    <location>
        <begin position="32"/>
        <end position="107"/>
    </location>
</feature>
<dbReference type="InterPro" id="IPR047016">
    <property type="entry name" value="RGS6/7/9/11"/>
</dbReference>
<dbReference type="PANTHER" id="PTHR45746">
    <property type="entry name" value="LP21163P"/>
    <property type="match status" value="1"/>
</dbReference>
<dbReference type="SMART" id="SM01224">
    <property type="entry name" value="G_gamma"/>
    <property type="match status" value="1"/>
</dbReference>
<dbReference type="InterPro" id="IPR000591">
    <property type="entry name" value="DEP_dom"/>
</dbReference>
<dbReference type="FunFam" id="1.10.167.10:FF:000001">
    <property type="entry name" value="Putative regulator of g-protein signaling 12"/>
    <property type="match status" value="1"/>
</dbReference>
<dbReference type="GO" id="GO:0005886">
    <property type="term" value="C:plasma membrane"/>
    <property type="evidence" value="ECO:0007669"/>
    <property type="project" value="TreeGrafter"/>
</dbReference>
<organism evidence="5 6">
    <name type="scientific">Echeneis naucrates</name>
    <name type="common">Live sharksucker</name>
    <dbReference type="NCBI Taxonomy" id="173247"/>
    <lineage>
        <taxon>Eukaryota</taxon>
        <taxon>Metazoa</taxon>
        <taxon>Chordata</taxon>
        <taxon>Craniata</taxon>
        <taxon>Vertebrata</taxon>
        <taxon>Euteleostomi</taxon>
        <taxon>Actinopterygii</taxon>
        <taxon>Neopterygii</taxon>
        <taxon>Teleostei</taxon>
        <taxon>Neoteleostei</taxon>
        <taxon>Acanthomorphata</taxon>
        <taxon>Carangaria</taxon>
        <taxon>Carangiformes</taxon>
        <taxon>Echeneidae</taxon>
        <taxon>Echeneis</taxon>
    </lineage>
</organism>
<dbReference type="PROSITE" id="PS50186">
    <property type="entry name" value="DEP"/>
    <property type="match status" value="1"/>
</dbReference>
<dbReference type="InterPro" id="IPR040759">
    <property type="entry name" value="RGS_DHEX"/>
</dbReference>
<dbReference type="Pfam" id="PF00610">
    <property type="entry name" value="DEP"/>
    <property type="match status" value="1"/>
</dbReference>
<dbReference type="Pfam" id="PF00615">
    <property type="entry name" value="RGS"/>
    <property type="match status" value="1"/>
</dbReference>
<dbReference type="SUPFAM" id="SSF46785">
    <property type="entry name" value="Winged helix' DNA-binding domain"/>
    <property type="match status" value="1"/>
</dbReference>
<dbReference type="Pfam" id="PF00631">
    <property type="entry name" value="G-gamma"/>
    <property type="match status" value="1"/>
</dbReference>
<dbReference type="SUPFAM" id="SSF48670">
    <property type="entry name" value="Transducin (heterotrimeric G protein), gamma chain"/>
    <property type="match status" value="1"/>
</dbReference>
<protein>
    <submittedName>
        <fullName evidence="5">Regulator of G protein signaling 11</fullName>
    </submittedName>
</protein>
<dbReference type="SMART" id="SM00315">
    <property type="entry name" value="RGS"/>
    <property type="match status" value="1"/>
</dbReference>
<name>A0A665UXQ8_ECHNA</name>
<evidence type="ECO:0000256" key="1">
    <source>
        <dbReference type="ARBA" id="ARBA00022700"/>
    </source>
</evidence>
<dbReference type="InterPro" id="IPR015898">
    <property type="entry name" value="G-protein_gamma-like_dom"/>
</dbReference>
<dbReference type="Gene3D" id="4.10.260.10">
    <property type="entry name" value="Transducin (heterotrimeric G protein), gamma chain"/>
    <property type="match status" value="1"/>
</dbReference>
<dbReference type="InterPro" id="IPR036388">
    <property type="entry name" value="WH-like_DNA-bd_sf"/>
</dbReference>
<feature type="compositionally biased region" description="Polar residues" evidence="2">
    <location>
        <begin position="430"/>
        <end position="441"/>
    </location>
</feature>
<evidence type="ECO:0000256" key="2">
    <source>
        <dbReference type="SAM" id="MobiDB-lite"/>
    </source>
</evidence>
<dbReference type="Proteomes" id="UP000472264">
    <property type="component" value="Chromosome 17"/>
</dbReference>
<dbReference type="GO" id="GO:0035556">
    <property type="term" value="P:intracellular signal transduction"/>
    <property type="evidence" value="ECO:0007669"/>
    <property type="project" value="InterPro"/>
</dbReference>
<dbReference type="GO" id="GO:0005096">
    <property type="term" value="F:GTPase activator activity"/>
    <property type="evidence" value="ECO:0007669"/>
    <property type="project" value="TreeGrafter"/>
</dbReference>
<dbReference type="FunFam" id="1.10.10.10:FF:000329">
    <property type="entry name" value="regulator of G-protein signaling 9 isoform X2"/>
    <property type="match status" value="1"/>
</dbReference>
<dbReference type="GO" id="GO:0009968">
    <property type="term" value="P:negative regulation of signal transduction"/>
    <property type="evidence" value="ECO:0007669"/>
    <property type="project" value="UniProtKB-KW"/>
</dbReference>
<evidence type="ECO:0000313" key="5">
    <source>
        <dbReference type="Ensembl" id="ENSENLP00000024079.1"/>
    </source>
</evidence>
<dbReference type="CDD" id="cd00068">
    <property type="entry name" value="GGL"/>
    <property type="match status" value="1"/>
</dbReference>
<evidence type="ECO:0000313" key="6">
    <source>
        <dbReference type="Proteomes" id="UP000472264"/>
    </source>
</evidence>
<reference evidence="5" key="1">
    <citation type="submission" date="2021-04" db="EMBL/GenBank/DDBJ databases">
        <authorList>
            <consortium name="Wellcome Sanger Institute Data Sharing"/>
        </authorList>
    </citation>
    <scope>NUCLEOTIDE SEQUENCE [LARGE SCALE GENOMIC DNA]</scope>
</reference>
<evidence type="ECO:0000259" key="4">
    <source>
        <dbReference type="PROSITE" id="PS50186"/>
    </source>
</evidence>
<dbReference type="Pfam" id="PF18148">
    <property type="entry name" value="RGS_DHEX"/>
    <property type="match status" value="1"/>
</dbReference>
<keyword evidence="6" id="KW-1185">Reference proteome</keyword>
<dbReference type="InterPro" id="IPR036284">
    <property type="entry name" value="GGL_sf"/>
</dbReference>
<feature type="region of interest" description="Disordered" evidence="2">
    <location>
        <begin position="425"/>
        <end position="465"/>
    </location>
</feature>
<dbReference type="InParanoid" id="A0A665UXQ8"/>
<dbReference type="CDD" id="cd04450">
    <property type="entry name" value="DEP_RGS7-like"/>
    <property type="match status" value="1"/>
</dbReference>
<dbReference type="SUPFAM" id="SSF48097">
    <property type="entry name" value="Regulator of G-protein signaling, RGS"/>
    <property type="match status" value="1"/>
</dbReference>
<proteinExistence type="predicted"/>